<feature type="transmembrane region" description="Helical" evidence="1">
    <location>
        <begin position="76"/>
        <end position="95"/>
    </location>
</feature>
<accession>A0A7U8GRN0</accession>
<dbReference type="AlphaFoldDB" id="A0A7U8GRN0"/>
<keyword evidence="3" id="KW-1185">Reference proteome</keyword>
<gene>
    <name evidence="2" type="ORF">MED92_12921</name>
</gene>
<comment type="caution">
    <text evidence="2">The sequence shown here is derived from an EMBL/GenBank/DDBJ whole genome shotgun (WGS) entry which is preliminary data.</text>
</comment>
<protein>
    <submittedName>
        <fullName evidence="2">Uncharacterized protein</fullName>
    </submittedName>
</protein>
<evidence type="ECO:0000313" key="3">
    <source>
        <dbReference type="Proteomes" id="UP000002171"/>
    </source>
</evidence>
<sequence>MLLLFVVYCSVGVCTSLLNSLSQSEMGQEQSAHAHHQMSEDAGSSEMMNHCGSSESCEWSRNLVAEPALDVPADFFFAYLLAAVSLIYLLSLWLSRGRGLYAFARENCFQYTYPRLHLQKAVFLN</sequence>
<dbReference type="Proteomes" id="UP000002171">
    <property type="component" value="Unassembled WGS sequence"/>
</dbReference>
<keyword evidence="1" id="KW-1133">Transmembrane helix</keyword>
<name>A0A7U8GRN0_NEPCE</name>
<organism evidence="2 3">
    <name type="scientific">Neptuniibacter caesariensis</name>
    <dbReference type="NCBI Taxonomy" id="207954"/>
    <lineage>
        <taxon>Bacteria</taxon>
        <taxon>Pseudomonadati</taxon>
        <taxon>Pseudomonadota</taxon>
        <taxon>Gammaproteobacteria</taxon>
        <taxon>Oceanospirillales</taxon>
        <taxon>Oceanospirillaceae</taxon>
        <taxon>Neptuniibacter</taxon>
    </lineage>
</organism>
<reference evidence="2 3" key="1">
    <citation type="submission" date="2006-02" db="EMBL/GenBank/DDBJ databases">
        <authorList>
            <person name="Pinhassi J."/>
            <person name="Pedros-Alio C."/>
            <person name="Ferriera S."/>
            <person name="Johnson J."/>
            <person name="Kravitz S."/>
            <person name="Halpern A."/>
            <person name="Remington K."/>
            <person name="Beeson K."/>
            <person name="Tran B."/>
            <person name="Rogers Y.-H."/>
            <person name="Friedman R."/>
            <person name="Venter J.C."/>
        </authorList>
    </citation>
    <scope>NUCLEOTIDE SEQUENCE [LARGE SCALE GENOMIC DNA]</scope>
    <source>
        <strain evidence="2 3">MED92</strain>
    </source>
</reference>
<dbReference type="EMBL" id="AAOW01000007">
    <property type="protein sequence ID" value="EAR61557.1"/>
    <property type="molecule type" value="Genomic_DNA"/>
</dbReference>
<evidence type="ECO:0000313" key="2">
    <source>
        <dbReference type="EMBL" id="EAR61557.1"/>
    </source>
</evidence>
<keyword evidence="1" id="KW-0472">Membrane</keyword>
<evidence type="ECO:0000256" key="1">
    <source>
        <dbReference type="SAM" id="Phobius"/>
    </source>
</evidence>
<proteinExistence type="predicted"/>
<keyword evidence="1" id="KW-0812">Transmembrane</keyword>